<dbReference type="AlphaFoldDB" id="A0A9W6UHN5"/>
<protein>
    <recommendedName>
        <fullName evidence="4">Sporulation protein YtfJ</fullName>
    </recommendedName>
</protein>
<feature type="transmembrane region" description="Helical" evidence="1">
    <location>
        <begin position="97"/>
        <end position="117"/>
    </location>
</feature>
<dbReference type="RefSeq" id="WP_285757393.1">
    <property type="nucleotide sequence ID" value="NZ_BSQG01000001.1"/>
</dbReference>
<dbReference type="Proteomes" id="UP001165092">
    <property type="component" value="Unassembled WGS sequence"/>
</dbReference>
<gene>
    <name evidence="2" type="ORF">Nans01_08990</name>
</gene>
<dbReference type="EMBL" id="BSQG01000001">
    <property type="protein sequence ID" value="GLU46548.1"/>
    <property type="molecule type" value="Genomic_DNA"/>
</dbReference>
<keyword evidence="1" id="KW-1133">Transmembrane helix</keyword>
<keyword evidence="3" id="KW-1185">Reference proteome</keyword>
<organism evidence="2 3">
    <name type="scientific">Nocardiopsis ansamitocini</name>
    <dbReference type="NCBI Taxonomy" id="1670832"/>
    <lineage>
        <taxon>Bacteria</taxon>
        <taxon>Bacillati</taxon>
        <taxon>Actinomycetota</taxon>
        <taxon>Actinomycetes</taxon>
        <taxon>Streptosporangiales</taxon>
        <taxon>Nocardiopsidaceae</taxon>
        <taxon>Nocardiopsis</taxon>
    </lineage>
</organism>
<comment type="caution">
    <text evidence="2">The sequence shown here is derived from an EMBL/GenBank/DDBJ whole genome shotgun (WGS) entry which is preliminary data.</text>
</comment>
<keyword evidence="1" id="KW-0812">Transmembrane</keyword>
<evidence type="ECO:0000313" key="2">
    <source>
        <dbReference type="EMBL" id="GLU46548.1"/>
    </source>
</evidence>
<keyword evidence="1" id="KW-0472">Membrane</keyword>
<evidence type="ECO:0008006" key="4">
    <source>
        <dbReference type="Google" id="ProtNLM"/>
    </source>
</evidence>
<sequence>MSQSSPAVPAEIASASGVLDSVAARLGAGASVSAVYGDPVECEGVTVIPVARTGYRFDGAANRGRARGRAWAAPAGYIRVKDGEAHFTPIRPPVKSLVVPLVLPLALIGCCTAAGIVRMVTRR</sequence>
<evidence type="ECO:0000313" key="3">
    <source>
        <dbReference type="Proteomes" id="UP001165092"/>
    </source>
</evidence>
<proteinExistence type="predicted"/>
<reference evidence="2" key="1">
    <citation type="submission" date="2023-02" db="EMBL/GenBank/DDBJ databases">
        <title>Nocardiopsis ansamitocini NBRC 112285.</title>
        <authorList>
            <person name="Ichikawa N."/>
            <person name="Sato H."/>
            <person name="Tonouchi N."/>
        </authorList>
    </citation>
    <scope>NUCLEOTIDE SEQUENCE</scope>
    <source>
        <strain evidence="2">NBRC 112285</strain>
    </source>
</reference>
<evidence type="ECO:0000256" key="1">
    <source>
        <dbReference type="SAM" id="Phobius"/>
    </source>
</evidence>
<accession>A0A9W6UHN5</accession>
<name>A0A9W6UHN5_9ACTN</name>